<reference evidence="1 4" key="1">
    <citation type="journal article" date="2015" name="Genome Announc.">
        <title>De Novo Genome Sequence of Yersinia aleksiciae Y159T.</title>
        <authorList>
            <person name="Sprague L.D."/>
            <person name="Neubauer H."/>
        </authorList>
    </citation>
    <scope>NUCLEOTIDE SEQUENCE [LARGE SCALE GENOMIC DNA]</scope>
    <source>
        <strain evidence="1 4">159</strain>
    </source>
</reference>
<dbReference type="RefSeq" id="WP_048617640.1">
    <property type="nucleotide sequence ID" value="NZ_CABHQI010000209.1"/>
</dbReference>
<accession>A0A0T9U6C5</accession>
<dbReference type="GeneID" id="61903280"/>
<dbReference type="KEGG" id="yak:ACZ76_05785"/>
<dbReference type="AlphaFoldDB" id="A0A0T9U6C5"/>
<evidence type="ECO:0000313" key="2">
    <source>
        <dbReference type="EMBL" id="CNL22242.1"/>
    </source>
</evidence>
<keyword evidence="4" id="KW-1185">Reference proteome</keyword>
<gene>
    <name evidence="1" type="ORF">ACZ76_05785</name>
    <name evidence="2" type="ORF">ERS008460_02248</name>
</gene>
<name>A0A0T9U6C5_YERAE</name>
<proteinExistence type="predicted"/>
<dbReference type="EMBL" id="CP011975">
    <property type="protein sequence ID" value="AKP33089.1"/>
    <property type="molecule type" value="Genomic_DNA"/>
</dbReference>
<dbReference type="Proteomes" id="UP000040088">
    <property type="component" value="Unassembled WGS sequence"/>
</dbReference>
<protein>
    <submittedName>
        <fullName evidence="1 2">DNA-binding protein</fullName>
    </submittedName>
</protein>
<dbReference type="GO" id="GO:0003677">
    <property type="term" value="F:DNA binding"/>
    <property type="evidence" value="ECO:0007669"/>
    <property type="project" value="UniProtKB-KW"/>
</dbReference>
<keyword evidence="2" id="KW-0238">DNA-binding</keyword>
<dbReference type="EMBL" id="CQEM01000009">
    <property type="protein sequence ID" value="CNL22242.1"/>
    <property type="molecule type" value="Genomic_DNA"/>
</dbReference>
<evidence type="ECO:0000313" key="3">
    <source>
        <dbReference type="Proteomes" id="UP000040088"/>
    </source>
</evidence>
<evidence type="ECO:0000313" key="1">
    <source>
        <dbReference type="EMBL" id="AKP33089.1"/>
    </source>
</evidence>
<dbReference type="Proteomes" id="UP000069914">
    <property type="component" value="Chromosome"/>
</dbReference>
<organism evidence="2 3">
    <name type="scientific">Yersinia aleksiciae</name>
    <dbReference type="NCBI Taxonomy" id="263819"/>
    <lineage>
        <taxon>Bacteria</taxon>
        <taxon>Pseudomonadati</taxon>
        <taxon>Pseudomonadota</taxon>
        <taxon>Gammaproteobacteria</taxon>
        <taxon>Enterobacterales</taxon>
        <taxon>Yersiniaceae</taxon>
        <taxon>Yersinia</taxon>
    </lineage>
</organism>
<evidence type="ECO:0000313" key="4">
    <source>
        <dbReference type="Proteomes" id="UP000069914"/>
    </source>
</evidence>
<reference evidence="2" key="2">
    <citation type="submission" date="2015-03" db="EMBL/GenBank/DDBJ databases">
        <authorList>
            <person name="Murphy D."/>
        </authorList>
    </citation>
    <scope>NUCLEOTIDE SEQUENCE [LARGE SCALE GENOMIC DNA]</scope>
    <source>
        <strain evidence="2">IP27925</strain>
    </source>
</reference>
<dbReference type="OrthoDB" id="1525365at2"/>
<reference evidence="3" key="3">
    <citation type="submission" date="2015-03" db="EMBL/GenBank/DDBJ databases">
        <authorList>
            <consortium name="Pathogen Informatics"/>
        </authorList>
    </citation>
    <scope>NUCLEOTIDE SEQUENCE [LARGE SCALE GENOMIC DNA]</scope>
    <source>
        <strain evidence="3">IP27925</strain>
    </source>
</reference>
<sequence>MQFYHFSLMLAGVTAETAGLEDSLFSHGCDDALICFYGKSVYLEFDRQSGSISHAVLSAINNIESANLGATVIAVDAHYVGLSDIASLSHMSRQAVAMLKDGTRGPGDFPAPIQRLNGSSPLWNWASVAEWLSQHGKLDAQMAHCAQILADINLALQLRAAKDRNNVNHYLSLLEHPTQLAEFSQSAQVAKASSH</sequence>